<evidence type="ECO:0000259" key="7">
    <source>
        <dbReference type="Pfam" id="PF00557"/>
    </source>
</evidence>
<dbReference type="Gene3D" id="3.40.350.10">
    <property type="entry name" value="Creatinase/prolidase N-terminal domain"/>
    <property type="match status" value="1"/>
</dbReference>
<comment type="cofactor">
    <cofactor evidence="1">
        <name>Mn(2+)</name>
        <dbReference type="ChEBI" id="CHEBI:29035"/>
    </cofactor>
</comment>
<dbReference type="InterPro" id="IPR000994">
    <property type="entry name" value="Pept_M24"/>
</dbReference>
<accession>A0AAD5UFX0</accession>
<comment type="similarity">
    <text evidence="2 6">Belongs to the peptidase M24B family.</text>
</comment>
<feature type="domain" description="Peptidase M24" evidence="7">
    <location>
        <begin position="224"/>
        <end position="493"/>
    </location>
</feature>
<dbReference type="Pfam" id="PF00557">
    <property type="entry name" value="Peptidase_M24"/>
    <property type="match status" value="1"/>
</dbReference>
<dbReference type="EMBL" id="JADGKB010000043">
    <property type="protein sequence ID" value="KAJ3257005.1"/>
    <property type="molecule type" value="Genomic_DNA"/>
</dbReference>
<organism evidence="9 10">
    <name type="scientific">Boothiomyces macroporosus</name>
    <dbReference type="NCBI Taxonomy" id="261099"/>
    <lineage>
        <taxon>Eukaryota</taxon>
        <taxon>Fungi</taxon>
        <taxon>Fungi incertae sedis</taxon>
        <taxon>Chytridiomycota</taxon>
        <taxon>Chytridiomycota incertae sedis</taxon>
        <taxon>Chytridiomycetes</taxon>
        <taxon>Rhizophydiales</taxon>
        <taxon>Terramycetaceae</taxon>
        <taxon>Boothiomyces</taxon>
    </lineage>
</organism>
<proteinExistence type="inferred from homology"/>
<evidence type="ECO:0000313" key="9">
    <source>
        <dbReference type="EMBL" id="KAJ3257005.1"/>
    </source>
</evidence>
<dbReference type="InterPro" id="IPR007865">
    <property type="entry name" value="Aminopep_P_N"/>
</dbReference>
<keyword evidence="3 6" id="KW-0479">Metal-binding</keyword>
<dbReference type="PANTHER" id="PTHR43226:SF4">
    <property type="entry name" value="XAA-PRO AMINOPEPTIDASE 3"/>
    <property type="match status" value="1"/>
</dbReference>
<dbReference type="SUPFAM" id="SSF55920">
    <property type="entry name" value="Creatinase/aminopeptidase"/>
    <property type="match status" value="1"/>
</dbReference>
<dbReference type="Pfam" id="PF05195">
    <property type="entry name" value="AMP_N"/>
    <property type="match status" value="1"/>
</dbReference>
<dbReference type="Proteomes" id="UP001210925">
    <property type="component" value="Unassembled WGS sequence"/>
</dbReference>
<dbReference type="Gene3D" id="3.90.230.10">
    <property type="entry name" value="Creatinase/methionine aminopeptidase superfamily"/>
    <property type="match status" value="1"/>
</dbReference>
<dbReference type="GO" id="GO:0006508">
    <property type="term" value="P:proteolysis"/>
    <property type="evidence" value="ECO:0007669"/>
    <property type="project" value="TreeGrafter"/>
</dbReference>
<dbReference type="AlphaFoldDB" id="A0AAD5UFX0"/>
<dbReference type="PANTHER" id="PTHR43226">
    <property type="entry name" value="XAA-PRO AMINOPEPTIDASE 3"/>
    <property type="match status" value="1"/>
</dbReference>
<dbReference type="GO" id="GO:0070006">
    <property type="term" value="F:metalloaminopeptidase activity"/>
    <property type="evidence" value="ECO:0007669"/>
    <property type="project" value="InterPro"/>
</dbReference>
<evidence type="ECO:0000256" key="3">
    <source>
        <dbReference type="ARBA" id="ARBA00022723"/>
    </source>
</evidence>
<feature type="domain" description="Aminopeptidase P N-terminal" evidence="8">
    <location>
        <begin position="70"/>
        <end position="168"/>
    </location>
</feature>
<evidence type="ECO:0000259" key="8">
    <source>
        <dbReference type="Pfam" id="PF05195"/>
    </source>
</evidence>
<evidence type="ECO:0000313" key="10">
    <source>
        <dbReference type="Proteomes" id="UP001210925"/>
    </source>
</evidence>
<dbReference type="PROSITE" id="PS00491">
    <property type="entry name" value="PROLINE_PEPTIDASE"/>
    <property type="match status" value="1"/>
</dbReference>
<dbReference type="InterPro" id="IPR036005">
    <property type="entry name" value="Creatinase/aminopeptidase-like"/>
</dbReference>
<name>A0AAD5UFX0_9FUNG</name>
<evidence type="ECO:0008006" key="11">
    <source>
        <dbReference type="Google" id="ProtNLM"/>
    </source>
</evidence>
<dbReference type="InterPro" id="IPR029149">
    <property type="entry name" value="Creatin/AminoP/Spt16_N"/>
</dbReference>
<evidence type="ECO:0000256" key="1">
    <source>
        <dbReference type="ARBA" id="ARBA00001936"/>
    </source>
</evidence>
<dbReference type="SUPFAM" id="SSF53092">
    <property type="entry name" value="Creatinase/prolidase N-terminal domain"/>
    <property type="match status" value="1"/>
</dbReference>
<evidence type="ECO:0000256" key="5">
    <source>
        <dbReference type="ARBA" id="ARBA00023211"/>
    </source>
</evidence>
<dbReference type="InterPro" id="IPR052433">
    <property type="entry name" value="X-Pro_dipept-like"/>
</dbReference>
<keyword evidence="4" id="KW-0378">Hydrolase</keyword>
<comment type="caution">
    <text evidence="9">The sequence shown here is derived from an EMBL/GenBank/DDBJ whole genome shotgun (WGS) entry which is preliminary data.</text>
</comment>
<gene>
    <name evidence="9" type="ORF">HK103_004988</name>
</gene>
<dbReference type="GO" id="GO:0030145">
    <property type="term" value="F:manganese ion binding"/>
    <property type="evidence" value="ECO:0007669"/>
    <property type="project" value="InterPro"/>
</dbReference>
<dbReference type="InterPro" id="IPR001131">
    <property type="entry name" value="Peptidase_M24B_aminopep-P_CS"/>
</dbReference>
<protein>
    <recommendedName>
        <fullName evidence="11">Aminopeptidase P N-terminal domain-containing protein</fullName>
    </recommendedName>
</protein>
<evidence type="ECO:0000256" key="2">
    <source>
        <dbReference type="ARBA" id="ARBA00008766"/>
    </source>
</evidence>
<keyword evidence="5" id="KW-0464">Manganese</keyword>
<reference evidence="9" key="1">
    <citation type="submission" date="2020-05" db="EMBL/GenBank/DDBJ databases">
        <title>Phylogenomic resolution of chytrid fungi.</title>
        <authorList>
            <person name="Stajich J.E."/>
            <person name="Amses K."/>
            <person name="Simmons R."/>
            <person name="Seto K."/>
            <person name="Myers J."/>
            <person name="Bonds A."/>
            <person name="Quandt C.A."/>
            <person name="Barry K."/>
            <person name="Liu P."/>
            <person name="Grigoriev I."/>
            <person name="Longcore J.E."/>
            <person name="James T.Y."/>
        </authorList>
    </citation>
    <scope>NUCLEOTIDE SEQUENCE</scope>
    <source>
        <strain evidence="9">PLAUS21</strain>
    </source>
</reference>
<sequence length="507" mass="56750">MEKQPFKKTSYKFPFYILLACVLAGAFVYNARPSDVVIAPPLMKCPYDEPKVSPVSENRIRLGPILKDVTSNLVILPSAPQPNRPESDTAMMKWRQTSNIMYVLGEYYIAKSLVIVDPKCDSVCLTIVLPVQSAREIAFEGQVPDVEALKEQYDVQSVIFMDELPKLLIGQTVLSTSKDALEPVPKTIQEQLTAAKAEIKYDVNVEQAFIRSRFIKTKPEIEMLKFSSKIAAFSHKWAERRIKYDRDVTESVLASFFEYTSALCYNRLQGYNPIVGAGGHSAVLHYPTGETQDSGYKHIGKKDLILIDAAGAYKGYASDLTRTYARKDSKKRDVLVSIVLHAQKAGISAYKEGNMLSQVTDLTILHLLAGLVKYDFFTTDNLDTLVASGVISIFMPHGISHPIGLDVHDPVPTIWTAKEQTFTGLRNEYPLKAKYDYQLTKGQLHTVEPGIYFIPYLLDQARNNATKAVNDLINWETVDKFKDIGGVRIEDVVGIDYDGNTIVITEL</sequence>
<evidence type="ECO:0000256" key="6">
    <source>
        <dbReference type="RuleBase" id="RU000590"/>
    </source>
</evidence>
<keyword evidence="10" id="KW-1185">Reference proteome</keyword>
<evidence type="ECO:0000256" key="4">
    <source>
        <dbReference type="ARBA" id="ARBA00022801"/>
    </source>
</evidence>